<dbReference type="InterPro" id="IPR043129">
    <property type="entry name" value="ATPase_NBD"/>
</dbReference>
<dbReference type="InterPro" id="IPR036388">
    <property type="entry name" value="WH-like_DNA-bd_sf"/>
</dbReference>
<sequence length="409" mass="42171">MDDAPGSLTSLRSRNRLLVIDAVRRHGRISRVDIARATGLSRTTVSGLVTALLAEGVLTESADGAVPSTARGGRPATPLTLNPEGGGLLGVHLRHTDVRVLLADLSGGVLGEHHREIDVDHRPDEALEFIADTALDLVATVGRDAGRIFGMGVAVSAPVQSRSHTLSLPSMLSGWTDADIAAHLNRRIGLPVHVGNDANLGALAEWTFGAGRGVDDLIYIMLSDGVGAGLILDGRSYQGATGTAGELGHIAVVDGGYVCRCGNRGCLETAVGAQALTAAFSRTRGPDTTITDVVALLAADDPGARRVVTDAGRMVGRALAGICAMLEPRMVVVGGQVAALGRPLLDGIREVLGDRLPPAINQGITVTGSVLGDRAEVFGAIVLATRQTSARLLAPHFDRTPPDAGSGRG</sequence>
<dbReference type="PANTHER" id="PTHR18964">
    <property type="entry name" value="ROK (REPRESSOR, ORF, KINASE) FAMILY"/>
    <property type="match status" value="1"/>
</dbReference>
<gene>
    <name evidence="2" type="ORF">J4557_09350</name>
</gene>
<dbReference type="Pfam" id="PF13412">
    <property type="entry name" value="HTH_24"/>
    <property type="match status" value="1"/>
</dbReference>
<organism evidence="2 3">
    <name type="scientific">Actinomadura nitritigenes</name>
    <dbReference type="NCBI Taxonomy" id="134602"/>
    <lineage>
        <taxon>Bacteria</taxon>
        <taxon>Bacillati</taxon>
        <taxon>Actinomycetota</taxon>
        <taxon>Actinomycetes</taxon>
        <taxon>Streptosporangiales</taxon>
        <taxon>Thermomonosporaceae</taxon>
        <taxon>Actinomadura</taxon>
    </lineage>
</organism>
<keyword evidence="3" id="KW-1185">Reference proteome</keyword>
<accession>A0ABS3QVT1</accession>
<comment type="caution">
    <text evidence="2">The sequence shown here is derived from an EMBL/GenBank/DDBJ whole genome shotgun (WGS) entry which is preliminary data.</text>
</comment>
<dbReference type="PROSITE" id="PS01125">
    <property type="entry name" value="ROK"/>
    <property type="match status" value="1"/>
</dbReference>
<dbReference type="SUPFAM" id="SSF46785">
    <property type="entry name" value="Winged helix' DNA-binding domain"/>
    <property type="match status" value="1"/>
</dbReference>
<dbReference type="Gene3D" id="1.10.10.10">
    <property type="entry name" value="Winged helix-like DNA-binding domain superfamily/Winged helix DNA-binding domain"/>
    <property type="match status" value="1"/>
</dbReference>
<comment type="similarity">
    <text evidence="1">Belongs to the ROK (NagC/XylR) family.</text>
</comment>
<dbReference type="InterPro" id="IPR000600">
    <property type="entry name" value="ROK"/>
</dbReference>
<proteinExistence type="inferred from homology"/>
<dbReference type="PANTHER" id="PTHR18964:SF173">
    <property type="entry name" value="GLUCOKINASE"/>
    <property type="match status" value="1"/>
</dbReference>
<name>A0ABS3QVT1_9ACTN</name>
<dbReference type="InterPro" id="IPR036390">
    <property type="entry name" value="WH_DNA-bd_sf"/>
</dbReference>
<protein>
    <submittedName>
        <fullName evidence="2">ROK family transcriptional regulator</fullName>
    </submittedName>
</protein>
<dbReference type="RefSeq" id="WP_208266044.1">
    <property type="nucleotide sequence ID" value="NZ_BAAAGM010000026.1"/>
</dbReference>
<dbReference type="SUPFAM" id="SSF53067">
    <property type="entry name" value="Actin-like ATPase domain"/>
    <property type="match status" value="1"/>
</dbReference>
<evidence type="ECO:0000313" key="3">
    <source>
        <dbReference type="Proteomes" id="UP000666915"/>
    </source>
</evidence>
<dbReference type="Proteomes" id="UP000666915">
    <property type="component" value="Unassembled WGS sequence"/>
</dbReference>
<dbReference type="Pfam" id="PF00480">
    <property type="entry name" value="ROK"/>
    <property type="match status" value="1"/>
</dbReference>
<dbReference type="EMBL" id="JAGEOK010000005">
    <property type="protein sequence ID" value="MBO2437722.1"/>
    <property type="molecule type" value="Genomic_DNA"/>
</dbReference>
<dbReference type="Gene3D" id="3.30.420.40">
    <property type="match status" value="2"/>
</dbReference>
<evidence type="ECO:0000256" key="1">
    <source>
        <dbReference type="ARBA" id="ARBA00006479"/>
    </source>
</evidence>
<dbReference type="InterPro" id="IPR049874">
    <property type="entry name" value="ROK_cs"/>
</dbReference>
<evidence type="ECO:0000313" key="2">
    <source>
        <dbReference type="EMBL" id="MBO2437722.1"/>
    </source>
</evidence>
<reference evidence="2 3" key="1">
    <citation type="submission" date="2021-03" db="EMBL/GenBank/DDBJ databases">
        <authorList>
            <person name="Kanchanasin P."/>
            <person name="Saeng-In P."/>
            <person name="Phongsopitanun W."/>
            <person name="Yuki M."/>
            <person name="Kudo T."/>
            <person name="Ohkuma M."/>
            <person name="Tanasupawat S."/>
        </authorList>
    </citation>
    <scope>NUCLEOTIDE SEQUENCE [LARGE SCALE GENOMIC DNA]</scope>
    <source>
        <strain evidence="2 3">L46</strain>
    </source>
</reference>